<proteinExistence type="predicted"/>
<name>A0A3P7M2R8_DIBLA</name>
<dbReference type="Proteomes" id="UP000281553">
    <property type="component" value="Unassembled WGS sequence"/>
</dbReference>
<dbReference type="EMBL" id="UYRU01066200">
    <property type="protein sequence ID" value="VDN16538.1"/>
    <property type="molecule type" value="Genomic_DNA"/>
</dbReference>
<organism evidence="2 3">
    <name type="scientific">Dibothriocephalus latus</name>
    <name type="common">Fish tapeworm</name>
    <name type="synonym">Diphyllobothrium latum</name>
    <dbReference type="NCBI Taxonomy" id="60516"/>
    <lineage>
        <taxon>Eukaryota</taxon>
        <taxon>Metazoa</taxon>
        <taxon>Spiralia</taxon>
        <taxon>Lophotrochozoa</taxon>
        <taxon>Platyhelminthes</taxon>
        <taxon>Cestoda</taxon>
        <taxon>Eucestoda</taxon>
        <taxon>Diphyllobothriidea</taxon>
        <taxon>Diphyllobothriidae</taxon>
        <taxon>Dibothriocephalus</taxon>
    </lineage>
</organism>
<keyword evidence="3" id="KW-1185">Reference proteome</keyword>
<evidence type="ECO:0000313" key="2">
    <source>
        <dbReference type="EMBL" id="VDN16538.1"/>
    </source>
</evidence>
<accession>A0A3P7M2R8</accession>
<reference evidence="2 3" key="1">
    <citation type="submission" date="2018-11" db="EMBL/GenBank/DDBJ databases">
        <authorList>
            <consortium name="Pathogen Informatics"/>
        </authorList>
    </citation>
    <scope>NUCLEOTIDE SEQUENCE [LARGE SCALE GENOMIC DNA]</scope>
</reference>
<feature type="compositionally biased region" description="Polar residues" evidence="1">
    <location>
        <begin position="22"/>
        <end position="35"/>
    </location>
</feature>
<feature type="region of interest" description="Disordered" evidence="1">
    <location>
        <begin position="13"/>
        <end position="42"/>
    </location>
</feature>
<evidence type="ECO:0000313" key="3">
    <source>
        <dbReference type="Proteomes" id="UP000281553"/>
    </source>
</evidence>
<dbReference type="AlphaFoldDB" id="A0A3P7M2R8"/>
<sequence>MPPEVIAQIRRACENSDGGSSGENRASLDSATPNSIEKHPTDTETIAHRVHAILVRYLGPGSLATFFQSNTSEESTPRVPHSASSCVYGSLTESCDFSNREIDNVMFNVVFLLVHPKLGFYHENFQKHASVTFTIPAISGI</sequence>
<protein>
    <submittedName>
        <fullName evidence="2">Uncharacterized protein</fullName>
    </submittedName>
</protein>
<gene>
    <name evidence="2" type="ORF">DILT_LOCUS12369</name>
</gene>
<evidence type="ECO:0000256" key="1">
    <source>
        <dbReference type="SAM" id="MobiDB-lite"/>
    </source>
</evidence>